<evidence type="ECO:0000256" key="4">
    <source>
        <dbReference type="ARBA" id="ARBA00011738"/>
    </source>
</evidence>
<feature type="binding site" evidence="15 16">
    <location>
        <begin position="141"/>
        <end position="146"/>
    </location>
    <ligand>
        <name>S-adenosyl-L-methionine</name>
        <dbReference type="ChEBI" id="CHEBI:59789"/>
    </ligand>
</feature>
<evidence type="ECO:0000256" key="14">
    <source>
        <dbReference type="ARBA" id="ARBA00047783"/>
    </source>
</evidence>
<dbReference type="SUPFAM" id="SSF75217">
    <property type="entry name" value="alpha/beta knot"/>
    <property type="match status" value="1"/>
</dbReference>
<keyword evidence="7 15" id="KW-0963">Cytoplasm</keyword>
<dbReference type="Pfam" id="PF01746">
    <property type="entry name" value="tRNA_m1G_MT"/>
    <property type="match status" value="1"/>
</dbReference>
<dbReference type="NCBIfam" id="NF000648">
    <property type="entry name" value="PRK00026.1"/>
    <property type="match status" value="1"/>
</dbReference>
<reference evidence="19 20" key="1">
    <citation type="submission" date="2017-12" db="EMBL/GenBank/DDBJ databases">
        <title>Legionella sainthelensi LA01-117, whole genome sequence of a clinical isolate from New Zealand.</title>
        <authorList>
            <person name="Cree S.L."/>
            <person name="Slow S."/>
            <person name="Kennedy M.A."/>
            <person name="Murdoch D.R."/>
            <person name="Biggs P.J."/>
            <person name="Anderson T."/>
        </authorList>
    </citation>
    <scope>NUCLEOTIDE SEQUENCE [LARGE SCALE GENOMIC DNA]</scope>
    <source>
        <strain evidence="19 20">LA01-117</strain>
    </source>
</reference>
<dbReference type="AlphaFoldDB" id="A0A2H5FGV0"/>
<feature type="domain" description="tRNA methyltransferase TRMD/TRM10-type" evidence="18">
    <location>
        <begin position="10"/>
        <end position="234"/>
    </location>
</feature>
<dbReference type="InterPro" id="IPR016009">
    <property type="entry name" value="tRNA_MeTrfase_TRMD/TRM10"/>
</dbReference>
<dbReference type="InterPro" id="IPR002649">
    <property type="entry name" value="tRNA_m1G_MeTrfase_TrmD"/>
</dbReference>
<keyword evidence="9 15" id="KW-0808">Transferase</keyword>
<dbReference type="Gene3D" id="3.40.1280.10">
    <property type="match status" value="1"/>
</dbReference>
<dbReference type="HAMAP" id="MF_00605">
    <property type="entry name" value="TrmD"/>
    <property type="match status" value="1"/>
</dbReference>
<evidence type="ECO:0000313" key="19">
    <source>
        <dbReference type="EMBL" id="AUH70780.1"/>
    </source>
</evidence>
<gene>
    <name evidence="15" type="primary">trmD</name>
    <name evidence="19" type="ORF">CAB17_00970</name>
</gene>
<evidence type="ECO:0000256" key="12">
    <source>
        <dbReference type="ARBA" id="ARBA00029736"/>
    </source>
</evidence>
<dbReference type="NCBIfam" id="TIGR00088">
    <property type="entry name" value="trmD"/>
    <property type="match status" value="1"/>
</dbReference>
<comment type="subcellular location">
    <subcellularLocation>
        <location evidence="2 15 17">Cytoplasm</location>
    </subcellularLocation>
</comment>
<keyword evidence="20" id="KW-1185">Reference proteome</keyword>
<dbReference type="Gene3D" id="1.10.1270.20">
    <property type="entry name" value="tRNA(m1g37)methyltransferase, domain 2"/>
    <property type="match status" value="1"/>
</dbReference>
<evidence type="ECO:0000256" key="16">
    <source>
        <dbReference type="PIRSR" id="PIRSR000386-1"/>
    </source>
</evidence>
<dbReference type="FunFam" id="3.40.1280.10:FF:000001">
    <property type="entry name" value="tRNA (guanine-N(1)-)-methyltransferase"/>
    <property type="match status" value="1"/>
</dbReference>
<evidence type="ECO:0000256" key="10">
    <source>
        <dbReference type="ARBA" id="ARBA00022691"/>
    </source>
</evidence>
<evidence type="ECO:0000256" key="9">
    <source>
        <dbReference type="ARBA" id="ARBA00022679"/>
    </source>
</evidence>
<dbReference type="GO" id="GO:0005829">
    <property type="term" value="C:cytosol"/>
    <property type="evidence" value="ECO:0007669"/>
    <property type="project" value="TreeGrafter"/>
</dbReference>
<keyword evidence="10 15" id="KW-0949">S-adenosyl-L-methionine</keyword>
<dbReference type="GO" id="GO:0002939">
    <property type="term" value="P:tRNA N1-guanine methylation"/>
    <property type="evidence" value="ECO:0007669"/>
    <property type="project" value="TreeGrafter"/>
</dbReference>
<evidence type="ECO:0000256" key="3">
    <source>
        <dbReference type="ARBA" id="ARBA00007630"/>
    </source>
</evidence>
<feature type="binding site" evidence="15 16">
    <location>
        <position position="121"/>
    </location>
    <ligand>
        <name>S-adenosyl-L-methionine</name>
        <dbReference type="ChEBI" id="CHEBI:59789"/>
    </ligand>
</feature>
<evidence type="ECO:0000259" key="18">
    <source>
        <dbReference type="Pfam" id="PF01746"/>
    </source>
</evidence>
<dbReference type="InterPro" id="IPR023148">
    <property type="entry name" value="tRNA_m1G_MeTrfase_C_sf"/>
</dbReference>
<evidence type="ECO:0000256" key="13">
    <source>
        <dbReference type="ARBA" id="ARBA00033392"/>
    </source>
</evidence>
<evidence type="ECO:0000256" key="6">
    <source>
        <dbReference type="ARBA" id="ARBA00014679"/>
    </source>
</evidence>
<comment type="similarity">
    <text evidence="3 15 17">Belongs to the RNA methyltransferase TrmD family.</text>
</comment>
<keyword evidence="11 15" id="KW-0819">tRNA processing</keyword>
<dbReference type="Proteomes" id="UP000234343">
    <property type="component" value="Chromosome"/>
</dbReference>
<evidence type="ECO:0000256" key="8">
    <source>
        <dbReference type="ARBA" id="ARBA00022603"/>
    </source>
</evidence>
<proteinExistence type="inferred from homology"/>
<accession>A0A2H5FGV0</accession>
<dbReference type="CDD" id="cd18080">
    <property type="entry name" value="TrmD-like"/>
    <property type="match status" value="1"/>
</dbReference>
<comment type="catalytic activity">
    <reaction evidence="14 15 17">
        <text>guanosine(37) in tRNA + S-adenosyl-L-methionine = N(1)-methylguanosine(37) in tRNA + S-adenosyl-L-homocysteine + H(+)</text>
        <dbReference type="Rhea" id="RHEA:36899"/>
        <dbReference type="Rhea" id="RHEA-COMP:10145"/>
        <dbReference type="Rhea" id="RHEA-COMP:10147"/>
        <dbReference type="ChEBI" id="CHEBI:15378"/>
        <dbReference type="ChEBI" id="CHEBI:57856"/>
        <dbReference type="ChEBI" id="CHEBI:59789"/>
        <dbReference type="ChEBI" id="CHEBI:73542"/>
        <dbReference type="ChEBI" id="CHEBI:74269"/>
        <dbReference type="EC" id="2.1.1.228"/>
    </reaction>
</comment>
<evidence type="ECO:0000256" key="2">
    <source>
        <dbReference type="ARBA" id="ARBA00004496"/>
    </source>
</evidence>
<dbReference type="InterPro" id="IPR029026">
    <property type="entry name" value="tRNA_m1G_MTases_N"/>
</dbReference>
<dbReference type="FunFam" id="1.10.1270.20:FF:000001">
    <property type="entry name" value="tRNA (guanine-N(1)-)-methyltransferase"/>
    <property type="match status" value="1"/>
</dbReference>
<name>A0A2H5FGV0_9GAMM</name>
<evidence type="ECO:0000256" key="15">
    <source>
        <dbReference type="HAMAP-Rule" id="MF_00605"/>
    </source>
</evidence>
<organism evidence="19 20">
    <name type="scientific">Legionella sainthelensi</name>
    <dbReference type="NCBI Taxonomy" id="28087"/>
    <lineage>
        <taxon>Bacteria</taxon>
        <taxon>Pseudomonadati</taxon>
        <taxon>Pseudomonadota</taxon>
        <taxon>Gammaproteobacteria</taxon>
        <taxon>Legionellales</taxon>
        <taxon>Legionellaceae</taxon>
        <taxon>Legionella</taxon>
    </lineage>
</organism>
<dbReference type="PANTHER" id="PTHR46417:SF1">
    <property type="entry name" value="TRNA (GUANINE-N(1)-)-METHYLTRANSFERASE"/>
    <property type="match status" value="1"/>
</dbReference>
<evidence type="ECO:0000313" key="20">
    <source>
        <dbReference type="Proteomes" id="UP000234343"/>
    </source>
</evidence>
<comment type="subunit">
    <text evidence="4 15 17">Homodimer.</text>
</comment>
<dbReference type="InterPro" id="IPR029028">
    <property type="entry name" value="Alpha/beta_knot_MTases"/>
</dbReference>
<dbReference type="EC" id="2.1.1.228" evidence="5 15"/>
<sequence>MGYGFLVVLHLGVISLIPEILNALNYGVSGRAIEQGLVKIDFWNPRDWSSRPYRQVDDKPYGGGPGMVMMYEPLRGAILQARSQMPSHCKTIYLSPQGKVIRQNDLNQVASEKQPLLLIAGRYEGIDERILHHYIDEEWSLGDFVLSGGELAATVFIDAIIRLIPGSLGHLGSAEQDSFMNGLLDCPHYTRPAEVDGLGVPSVLLGGNHRDIELWRRKQSLGKTWLKRPDLLEKIQLSEADKQLLVEFKFEHGES</sequence>
<dbReference type="GO" id="GO:0052906">
    <property type="term" value="F:tRNA (guanine(37)-N1)-methyltransferase activity"/>
    <property type="evidence" value="ECO:0007669"/>
    <property type="project" value="UniProtKB-UniRule"/>
</dbReference>
<keyword evidence="8 15" id="KW-0489">Methyltransferase</keyword>
<comment type="function">
    <text evidence="1 15 17">Specifically methylates guanosine-37 in various tRNAs.</text>
</comment>
<evidence type="ECO:0000256" key="11">
    <source>
        <dbReference type="ARBA" id="ARBA00022694"/>
    </source>
</evidence>
<evidence type="ECO:0000256" key="17">
    <source>
        <dbReference type="RuleBase" id="RU003464"/>
    </source>
</evidence>
<evidence type="ECO:0000256" key="7">
    <source>
        <dbReference type="ARBA" id="ARBA00022490"/>
    </source>
</evidence>
<dbReference type="PANTHER" id="PTHR46417">
    <property type="entry name" value="TRNA (GUANINE-N(1)-)-METHYLTRANSFERASE"/>
    <property type="match status" value="1"/>
</dbReference>
<evidence type="ECO:0000256" key="1">
    <source>
        <dbReference type="ARBA" id="ARBA00002634"/>
    </source>
</evidence>
<protein>
    <recommendedName>
        <fullName evidence="6 15">tRNA (guanine-N(1)-)-methyltransferase</fullName>
        <ecNumber evidence="5 15">2.1.1.228</ecNumber>
    </recommendedName>
    <alternativeName>
        <fullName evidence="12 15">M1G-methyltransferase</fullName>
    </alternativeName>
    <alternativeName>
        <fullName evidence="13 15">tRNA [GM37] methyltransferase</fullName>
    </alternativeName>
</protein>
<dbReference type="KEGG" id="lsh:CAB17_00970"/>
<evidence type="ECO:0000256" key="5">
    <source>
        <dbReference type="ARBA" id="ARBA00012807"/>
    </source>
</evidence>
<dbReference type="EMBL" id="CP025491">
    <property type="protein sequence ID" value="AUH70780.1"/>
    <property type="molecule type" value="Genomic_DNA"/>
</dbReference>
<dbReference type="PIRSF" id="PIRSF000386">
    <property type="entry name" value="tRNA_mtase"/>
    <property type="match status" value="1"/>
</dbReference>